<accession>A0A3B1DA86</accession>
<dbReference type="PANTHER" id="PTHR36928:SF1">
    <property type="entry name" value="PHOSPHATASE YCDX-RELATED"/>
    <property type="match status" value="1"/>
</dbReference>
<name>A0A3B1DA86_9ZZZZ</name>
<dbReference type="Pfam" id="PF02811">
    <property type="entry name" value="PHP"/>
    <property type="match status" value="1"/>
</dbReference>
<sequence length="220" mass="23656">MIDLHTHSLFSDGELIPSELVRRARVKGYRAIAITDHMDSSNMDFIIPRLVQIADELNAIQPVRVIPGAELTHLPPELIAEGIEKARKLGALIVVVHGETLVEPVQEGTNRAAIAGGADILSHPGLIDEEDVKYAAAQGVVLELSARKGHCLSNGHVARLAQQYSARLVINTDAHSPGDLIDRGFAEKIILAAGLDTTVLNRVFATSEEIVKSVFLQGGD</sequence>
<dbReference type="EMBL" id="UOGI01000119">
    <property type="protein sequence ID" value="VAX31740.1"/>
    <property type="molecule type" value="Genomic_DNA"/>
</dbReference>
<dbReference type="GO" id="GO:0042578">
    <property type="term" value="F:phosphoric ester hydrolase activity"/>
    <property type="evidence" value="ECO:0007669"/>
    <property type="project" value="TreeGrafter"/>
</dbReference>
<dbReference type="SUPFAM" id="SSF89550">
    <property type="entry name" value="PHP domain-like"/>
    <property type="match status" value="1"/>
</dbReference>
<evidence type="ECO:0000259" key="1">
    <source>
        <dbReference type="SMART" id="SM00481"/>
    </source>
</evidence>
<dbReference type="InterPro" id="IPR003141">
    <property type="entry name" value="Pol/His_phosphatase_N"/>
</dbReference>
<evidence type="ECO:0000313" key="2">
    <source>
        <dbReference type="EMBL" id="VAX31740.1"/>
    </source>
</evidence>
<proteinExistence type="predicted"/>
<dbReference type="InterPro" id="IPR016195">
    <property type="entry name" value="Pol/histidinol_Pase-like"/>
</dbReference>
<dbReference type="InterPro" id="IPR004013">
    <property type="entry name" value="PHP_dom"/>
</dbReference>
<dbReference type="AlphaFoldDB" id="A0A3B1DA86"/>
<reference evidence="2" key="1">
    <citation type="submission" date="2018-06" db="EMBL/GenBank/DDBJ databases">
        <authorList>
            <person name="Zhirakovskaya E."/>
        </authorList>
    </citation>
    <scope>NUCLEOTIDE SEQUENCE</scope>
</reference>
<gene>
    <name evidence="2" type="ORF">MNBD_NITROSPIRAE03-219</name>
</gene>
<protein>
    <submittedName>
        <fullName evidence="2">Uncharacterized protein MJ1295</fullName>
    </submittedName>
</protein>
<dbReference type="SMART" id="SM00481">
    <property type="entry name" value="POLIIIAc"/>
    <property type="match status" value="1"/>
</dbReference>
<dbReference type="GO" id="GO:0008270">
    <property type="term" value="F:zinc ion binding"/>
    <property type="evidence" value="ECO:0007669"/>
    <property type="project" value="TreeGrafter"/>
</dbReference>
<dbReference type="PANTHER" id="PTHR36928">
    <property type="entry name" value="PHOSPHATASE YCDX-RELATED"/>
    <property type="match status" value="1"/>
</dbReference>
<dbReference type="InterPro" id="IPR050243">
    <property type="entry name" value="PHP_phosphatase"/>
</dbReference>
<organism evidence="2">
    <name type="scientific">hydrothermal vent metagenome</name>
    <dbReference type="NCBI Taxonomy" id="652676"/>
    <lineage>
        <taxon>unclassified sequences</taxon>
        <taxon>metagenomes</taxon>
        <taxon>ecological metagenomes</taxon>
    </lineage>
</organism>
<dbReference type="GO" id="GO:0005829">
    <property type="term" value="C:cytosol"/>
    <property type="evidence" value="ECO:0007669"/>
    <property type="project" value="TreeGrafter"/>
</dbReference>
<dbReference type="NCBIfam" id="NF004981">
    <property type="entry name" value="PRK06361.1"/>
    <property type="match status" value="1"/>
</dbReference>
<dbReference type="Gene3D" id="3.20.20.140">
    <property type="entry name" value="Metal-dependent hydrolases"/>
    <property type="match status" value="1"/>
</dbReference>
<feature type="domain" description="Polymerase/histidinol phosphatase N-terminal" evidence="1">
    <location>
        <begin position="2"/>
        <end position="75"/>
    </location>
</feature>
<dbReference type="CDD" id="cd07432">
    <property type="entry name" value="PHP_HisPPase"/>
    <property type="match status" value="1"/>
</dbReference>